<dbReference type="EMBL" id="JAJTJA010000015">
    <property type="protein sequence ID" value="KAH8689592.1"/>
    <property type="molecule type" value="Genomic_DNA"/>
</dbReference>
<evidence type="ECO:0000256" key="5">
    <source>
        <dbReference type="ARBA" id="ARBA00038359"/>
    </source>
</evidence>
<keyword evidence="4 6" id="KW-0472">Membrane</keyword>
<dbReference type="PANTHER" id="PTHR33048:SF47">
    <property type="entry name" value="INTEGRAL MEMBRANE PROTEIN-RELATED"/>
    <property type="match status" value="1"/>
</dbReference>
<feature type="transmembrane region" description="Helical" evidence="6">
    <location>
        <begin position="226"/>
        <end position="244"/>
    </location>
</feature>
<evidence type="ECO:0000256" key="6">
    <source>
        <dbReference type="SAM" id="Phobius"/>
    </source>
</evidence>
<dbReference type="GO" id="GO:0016020">
    <property type="term" value="C:membrane"/>
    <property type="evidence" value="ECO:0007669"/>
    <property type="project" value="UniProtKB-SubCell"/>
</dbReference>
<dbReference type="Proteomes" id="UP001201262">
    <property type="component" value="Unassembled WGS sequence"/>
</dbReference>
<proteinExistence type="inferred from homology"/>
<evidence type="ECO:0000256" key="1">
    <source>
        <dbReference type="ARBA" id="ARBA00004141"/>
    </source>
</evidence>
<reference evidence="8" key="1">
    <citation type="submission" date="2021-12" db="EMBL/GenBank/DDBJ databases">
        <title>Convergent genome expansion in fungi linked to evolution of root-endophyte symbiosis.</title>
        <authorList>
            <consortium name="DOE Joint Genome Institute"/>
            <person name="Ke Y.-H."/>
            <person name="Bonito G."/>
            <person name="Liao H.-L."/>
            <person name="Looney B."/>
            <person name="Rojas-Flechas A."/>
            <person name="Nash J."/>
            <person name="Hameed K."/>
            <person name="Schadt C."/>
            <person name="Martin F."/>
            <person name="Crous P.W."/>
            <person name="Miettinen O."/>
            <person name="Magnuson J.K."/>
            <person name="Labbe J."/>
            <person name="Jacobson D."/>
            <person name="Doktycz M.J."/>
            <person name="Veneault-Fourrey C."/>
            <person name="Kuo A."/>
            <person name="Mondo S."/>
            <person name="Calhoun S."/>
            <person name="Riley R."/>
            <person name="Ohm R."/>
            <person name="LaButti K."/>
            <person name="Andreopoulos B."/>
            <person name="Pangilinan J."/>
            <person name="Nolan M."/>
            <person name="Tritt A."/>
            <person name="Clum A."/>
            <person name="Lipzen A."/>
            <person name="Daum C."/>
            <person name="Barry K."/>
            <person name="Grigoriev I.V."/>
            <person name="Vilgalys R."/>
        </authorList>
    </citation>
    <scope>NUCLEOTIDE SEQUENCE</scope>
    <source>
        <strain evidence="8">PMI_201</strain>
    </source>
</reference>
<keyword evidence="2 6" id="KW-0812">Transmembrane</keyword>
<gene>
    <name evidence="8" type="ORF">BGW36DRAFT_412363</name>
</gene>
<comment type="subcellular location">
    <subcellularLocation>
        <location evidence="1">Membrane</location>
        <topology evidence="1">Multi-pass membrane protein</topology>
    </subcellularLocation>
</comment>
<dbReference type="RefSeq" id="XP_046065946.1">
    <property type="nucleotide sequence ID" value="XM_046219210.1"/>
</dbReference>
<feature type="transmembrane region" description="Helical" evidence="6">
    <location>
        <begin position="102"/>
        <end position="120"/>
    </location>
</feature>
<protein>
    <recommendedName>
        <fullName evidence="7">Rhodopsin domain-containing protein</fullName>
    </recommendedName>
</protein>
<organism evidence="8 9">
    <name type="scientific">Talaromyces proteolyticus</name>
    <dbReference type="NCBI Taxonomy" id="1131652"/>
    <lineage>
        <taxon>Eukaryota</taxon>
        <taxon>Fungi</taxon>
        <taxon>Dikarya</taxon>
        <taxon>Ascomycota</taxon>
        <taxon>Pezizomycotina</taxon>
        <taxon>Eurotiomycetes</taxon>
        <taxon>Eurotiomycetidae</taxon>
        <taxon>Eurotiales</taxon>
        <taxon>Trichocomaceae</taxon>
        <taxon>Talaromyces</taxon>
        <taxon>Talaromyces sect. Bacilispori</taxon>
    </lineage>
</organism>
<sequence length="391" mass="43846">MDLNGPALQPPEGVTPNFDNPPNNNRLAYIVLTLCAVVATICLLLRLYARVILLRKIQIEEVLITLAYGPYWGAVWSAYRMIETPGYFVHQWDLRLKDLIPANYYTLVFGVCYSIILPLLKVSILVEWLRVFSPRGSRYKGLFWWGCIIVIFVQSASGVAIAIALNFQCTPHKKIYDFSVHGTCWELYKVQVSSASIQLASDVAIMLLPQHVIWKLKMSWQKRLGVSIVFGFGLTACVSAAFRLETTVAHAHTSDAIYSLAPLVFWATAEITCGFFIVCLPCIPKTLKETGMMDKIKRAFGYKASSQYNHNENYYPGSGRPSHHAKLSTTGSDSYHKLAEEGVVMNNIKGFASTERLHDGVPGDGITRTTRITVSQNPRLDVDDVDRRVYP</sequence>
<accession>A0AAD4KF28</accession>
<evidence type="ECO:0000313" key="9">
    <source>
        <dbReference type="Proteomes" id="UP001201262"/>
    </source>
</evidence>
<keyword evidence="9" id="KW-1185">Reference proteome</keyword>
<dbReference type="GeneID" id="70249497"/>
<evidence type="ECO:0000256" key="3">
    <source>
        <dbReference type="ARBA" id="ARBA00022989"/>
    </source>
</evidence>
<comment type="caution">
    <text evidence="8">The sequence shown here is derived from an EMBL/GenBank/DDBJ whole genome shotgun (WGS) entry which is preliminary data.</text>
</comment>
<feature type="transmembrane region" description="Helical" evidence="6">
    <location>
        <begin position="141"/>
        <end position="165"/>
    </location>
</feature>
<evidence type="ECO:0000259" key="7">
    <source>
        <dbReference type="Pfam" id="PF20684"/>
    </source>
</evidence>
<dbReference type="AlphaFoldDB" id="A0AAD4KF28"/>
<feature type="transmembrane region" description="Helical" evidence="6">
    <location>
        <begin position="27"/>
        <end position="49"/>
    </location>
</feature>
<evidence type="ECO:0000313" key="8">
    <source>
        <dbReference type="EMBL" id="KAH8689592.1"/>
    </source>
</evidence>
<comment type="similarity">
    <text evidence="5">Belongs to the SAT4 family.</text>
</comment>
<feature type="transmembrane region" description="Helical" evidence="6">
    <location>
        <begin position="256"/>
        <end position="283"/>
    </location>
</feature>
<dbReference type="Pfam" id="PF20684">
    <property type="entry name" value="Fung_rhodopsin"/>
    <property type="match status" value="1"/>
</dbReference>
<dbReference type="InterPro" id="IPR052337">
    <property type="entry name" value="SAT4-like"/>
</dbReference>
<feature type="domain" description="Rhodopsin" evidence="7">
    <location>
        <begin position="45"/>
        <end position="287"/>
    </location>
</feature>
<evidence type="ECO:0000256" key="4">
    <source>
        <dbReference type="ARBA" id="ARBA00023136"/>
    </source>
</evidence>
<evidence type="ECO:0000256" key="2">
    <source>
        <dbReference type="ARBA" id="ARBA00022692"/>
    </source>
</evidence>
<dbReference type="PANTHER" id="PTHR33048">
    <property type="entry name" value="PTH11-LIKE INTEGRAL MEMBRANE PROTEIN (AFU_ORTHOLOGUE AFUA_5G11245)"/>
    <property type="match status" value="1"/>
</dbReference>
<dbReference type="InterPro" id="IPR049326">
    <property type="entry name" value="Rhodopsin_dom_fungi"/>
</dbReference>
<keyword evidence="3 6" id="KW-1133">Transmembrane helix</keyword>
<name>A0AAD4KF28_9EURO</name>